<dbReference type="GO" id="GO:0032040">
    <property type="term" value="C:small-subunit processome"/>
    <property type="evidence" value="ECO:0007669"/>
    <property type="project" value="TreeGrafter"/>
</dbReference>
<comment type="similarity">
    <text evidence="3">Belongs to the WD repeat WDR3/UTP12 family.</text>
</comment>
<dbReference type="GO" id="GO:0034388">
    <property type="term" value="C:Pwp2p-containing subcomplex of 90S preribosome"/>
    <property type="evidence" value="ECO:0007669"/>
    <property type="project" value="TreeGrafter"/>
</dbReference>
<evidence type="ECO:0000259" key="5">
    <source>
        <dbReference type="Pfam" id="PF04003"/>
    </source>
</evidence>
<dbReference type="PRINTS" id="PR00320">
    <property type="entry name" value="GPROTEINBRPT"/>
</dbReference>
<evidence type="ECO:0000256" key="1">
    <source>
        <dbReference type="ARBA" id="ARBA00022574"/>
    </source>
</evidence>
<feature type="domain" description="Small-subunit processome Utp12" evidence="5">
    <location>
        <begin position="800"/>
        <end position="901"/>
    </location>
</feature>
<proteinExistence type="inferred from homology"/>
<dbReference type="InterPro" id="IPR036322">
    <property type="entry name" value="WD40_repeat_dom_sf"/>
</dbReference>
<dbReference type="PANTHER" id="PTHR19853:SF0">
    <property type="entry name" value="WD REPEAT-CONTAINING PROTEIN 3"/>
    <property type="match status" value="1"/>
</dbReference>
<dbReference type="PROSITE" id="PS50294">
    <property type="entry name" value="WD_REPEATS_REGION"/>
    <property type="match status" value="5"/>
</dbReference>
<dbReference type="InterPro" id="IPR051570">
    <property type="entry name" value="TBC1_cilium_biogenesis"/>
</dbReference>
<dbReference type="GO" id="GO:0030490">
    <property type="term" value="P:maturation of SSU-rRNA"/>
    <property type="evidence" value="ECO:0007669"/>
    <property type="project" value="TreeGrafter"/>
</dbReference>
<keyword evidence="7" id="KW-1185">Reference proteome</keyword>
<feature type="repeat" description="WD" evidence="4">
    <location>
        <begin position="619"/>
        <end position="660"/>
    </location>
</feature>
<comment type="caution">
    <text evidence="6">The sequence shown here is derived from an EMBL/GenBank/DDBJ whole genome shotgun (WGS) entry which is preliminary data.</text>
</comment>
<protein>
    <recommendedName>
        <fullName evidence="5">Small-subunit processome Utp12 domain-containing protein</fullName>
    </recommendedName>
</protein>
<dbReference type="Pfam" id="PF04003">
    <property type="entry name" value="Utp12"/>
    <property type="match status" value="1"/>
</dbReference>
<dbReference type="PROSITE" id="PS50082">
    <property type="entry name" value="WD_REPEATS_2"/>
    <property type="match status" value="6"/>
</dbReference>
<evidence type="ECO:0000256" key="2">
    <source>
        <dbReference type="ARBA" id="ARBA00022737"/>
    </source>
</evidence>
<reference evidence="6 7" key="1">
    <citation type="submission" date="2022-07" db="EMBL/GenBank/DDBJ databases">
        <title>Genome-wide signatures of adaptation to extreme environments.</title>
        <authorList>
            <person name="Cho C.H."/>
            <person name="Yoon H.S."/>
        </authorList>
    </citation>
    <scope>NUCLEOTIDE SEQUENCE [LARGE SCALE GENOMIC DNA]</scope>
    <source>
        <strain evidence="6 7">108.79 E11</strain>
    </source>
</reference>
<feature type="repeat" description="WD" evidence="4">
    <location>
        <begin position="108"/>
        <end position="149"/>
    </location>
</feature>
<dbReference type="Pfam" id="PF25172">
    <property type="entry name" value="Beta-prop_WDR3_2nd"/>
    <property type="match status" value="1"/>
</dbReference>
<gene>
    <name evidence="6" type="ORF">GAYE_SCF01G1957</name>
</gene>
<dbReference type="InterPro" id="IPR001680">
    <property type="entry name" value="WD40_rpt"/>
</dbReference>
<evidence type="ECO:0000313" key="7">
    <source>
        <dbReference type="Proteomes" id="UP001300502"/>
    </source>
</evidence>
<dbReference type="SMART" id="SM00320">
    <property type="entry name" value="WD40"/>
    <property type="match status" value="10"/>
</dbReference>
<keyword evidence="2" id="KW-0677">Repeat</keyword>
<dbReference type="CDD" id="cd00200">
    <property type="entry name" value="WD40"/>
    <property type="match status" value="1"/>
</dbReference>
<keyword evidence="1 4" id="KW-0853">WD repeat</keyword>
<name>A0AAV9I9M9_9RHOD</name>
<dbReference type="Proteomes" id="UP001300502">
    <property type="component" value="Unassembled WGS sequence"/>
</dbReference>
<dbReference type="Gene3D" id="2.130.10.10">
    <property type="entry name" value="YVTN repeat-like/Quinoprotein amine dehydrogenase"/>
    <property type="match status" value="3"/>
</dbReference>
<dbReference type="InterPro" id="IPR020472">
    <property type="entry name" value="WD40_PAC1"/>
</dbReference>
<dbReference type="EMBL" id="JANCYU010000021">
    <property type="protein sequence ID" value="KAK4524058.1"/>
    <property type="molecule type" value="Genomic_DNA"/>
</dbReference>
<dbReference type="GO" id="GO:0030515">
    <property type="term" value="F:snoRNA binding"/>
    <property type="evidence" value="ECO:0007669"/>
    <property type="project" value="TreeGrafter"/>
</dbReference>
<evidence type="ECO:0000256" key="4">
    <source>
        <dbReference type="PROSITE-ProRule" id="PRU00221"/>
    </source>
</evidence>
<sequence>MVKAYYKFSPYSLWGVVASRRVPCVIIDKQVASRFFQTNSLVVATAAVSVINLWNIRKIERVGQLGNLEDEEITVMYYATGSKWLVAGYNNGRIRVFSLESRKLEFLIHSHTSPTTAIALDDSGLLLASGSGAGDVVLWDLSAEKGICRLKGHTNQVTKLQFYYFYSKQYLISISKDSLLKIWDLVGYSCVQTVVSSRGEWWDFHIFPKLNIIVTASSQPEVFGILSSETYSYFTPQESNVFKEEESPFIVSLGNTMLKSSKCTALSVDETGCHLVCYENDKSLQVFQLRDWEHAIKHLKRRRKRQSETSSSSERKQEDLSILQPSDFLIYRQTLSFPHRIRCVHFVVSLSENQQKHSERFHQSMIMQFADNGLSLYDLAYEEQSDEIFTVEQVANLDTYGHRGDVRSLAFSSTTLNYLLSVSSAHTAKIWQVANNNVCLRTISLGGYGTCCLFICNDIFVAIGTKQGTLEIYYTLTGDSVTRVADHQGTVWSICKSFDEKYLFTGGSDKRIHIYEMVVSTDSGLVSLQLEHIRTLEMSDEVLCLKTTPDGKLLIVALLDCTVRSFYLDSLRFYLSFYGHKMPVLSMDVTSDSYLLITGSADKSIKIWGLDFGDLHKSLLGHENAVMNITCQPNTHYFFSASRDGNIKYWDADIFRLVMTCKGHSGEVWTLSISQDGEWLASAGHDKSIRLWTRTEEQLFLEEEEERRLDESLEPSIIQERRWTASNLEASMQHVTLGMESIPQGTTIGNAATVSHMDIVTSCEKILEALELVRKEYEREQQEPEEPPDIQLLGWSRHMYLLTTLAKIRITDLESVLMLLPYYAAEHLLSCCSELLHLPCSRLYADLLCRVVLFLTQAHRSVITHGMDRGQMEFLAQGLHQLVDRSKKKVGFNIAAMKMIVARKDEEEQNIPAVAMETTKTSLLYDNNHQTTRKKSRV</sequence>
<dbReference type="PANTHER" id="PTHR19853">
    <property type="entry name" value="WD REPEAT CONTAINING PROTEIN 3 WDR3"/>
    <property type="match status" value="1"/>
</dbReference>
<feature type="repeat" description="WD" evidence="4">
    <location>
        <begin position="577"/>
        <end position="618"/>
    </location>
</feature>
<dbReference type="InterPro" id="IPR015943">
    <property type="entry name" value="WD40/YVTN_repeat-like_dom_sf"/>
</dbReference>
<feature type="repeat" description="WD" evidence="4">
    <location>
        <begin position="399"/>
        <end position="441"/>
    </location>
</feature>
<dbReference type="InterPro" id="IPR007148">
    <property type="entry name" value="SSU_processome_Utp12"/>
</dbReference>
<evidence type="ECO:0000313" key="6">
    <source>
        <dbReference type="EMBL" id="KAK4524058.1"/>
    </source>
</evidence>
<dbReference type="Pfam" id="PF25173">
    <property type="entry name" value="Beta-prop_WDR3_1st"/>
    <property type="match status" value="1"/>
</dbReference>
<evidence type="ECO:0000256" key="3">
    <source>
        <dbReference type="ARBA" id="ARBA00038229"/>
    </source>
</evidence>
<dbReference type="InterPro" id="IPR019775">
    <property type="entry name" value="WD40_repeat_CS"/>
</dbReference>
<dbReference type="FunFam" id="2.130.10.10:FF:000157">
    <property type="entry name" value="WD repeat domain 3"/>
    <property type="match status" value="1"/>
</dbReference>
<accession>A0AAV9I9M9</accession>
<dbReference type="SUPFAM" id="SSF50978">
    <property type="entry name" value="WD40 repeat-like"/>
    <property type="match status" value="2"/>
</dbReference>
<dbReference type="PROSITE" id="PS00678">
    <property type="entry name" value="WD_REPEATS_1"/>
    <property type="match status" value="1"/>
</dbReference>
<feature type="repeat" description="WD" evidence="4">
    <location>
        <begin position="661"/>
        <end position="692"/>
    </location>
</feature>
<dbReference type="AlphaFoldDB" id="A0AAV9I9M9"/>
<organism evidence="6 7">
    <name type="scientific">Galdieria yellowstonensis</name>
    <dbReference type="NCBI Taxonomy" id="3028027"/>
    <lineage>
        <taxon>Eukaryota</taxon>
        <taxon>Rhodophyta</taxon>
        <taxon>Bangiophyceae</taxon>
        <taxon>Galdieriales</taxon>
        <taxon>Galdieriaceae</taxon>
        <taxon>Galdieria</taxon>
    </lineage>
</organism>
<feature type="repeat" description="WD" evidence="4">
    <location>
        <begin position="150"/>
        <end position="193"/>
    </location>
</feature>